<feature type="compositionally biased region" description="Polar residues" evidence="1">
    <location>
        <begin position="277"/>
        <end position="297"/>
    </location>
</feature>
<organism evidence="4 5">
    <name type="scientific">Thalictrum thalictroides</name>
    <name type="common">Rue-anemone</name>
    <name type="synonym">Anemone thalictroides</name>
    <dbReference type="NCBI Taxonomy" id="46969"/>
    <lineage>
        <taxon>Eukaryota</taxon>
        <taxon>Viridiplantae</taxon>
        <taxon>Streptophyta</taxon>
        <taxon>Embryophyta</taxon>
        <taxon>Tracheophyta</taxon>
        <taxon>Spermatophyta</taxon>
        <taxon>Magnoliopsida</taxon>
        <taxon>Ranunculales</taxon>
        <taxon>Ranunculaceae</taxon>
        <taxon>Thalictroideae</taxon>
        <taxon>Thalictrum</taxon>
    </lineage>
</organism>
<dbReference type="EMBL" id="JABWDY010026395">
    <property type="protein sequence ID" value="KAF5188706.1"/>
    <property type="molecule type" value="Genomic_DNA"/>
</dbReference>
<feature type="region of interest" description="Disordered" evidence="1">
    <location>
        <begin position="234"/>
        <end position="297"/>
    </location>
</feature>
<evidence type="ECO:0000259" key="2">
    <source>
        <dbReference type="Pfam" id="PF06075"/>
    </source>
</evidence>
<dbReference type="Pfam" id="PF06075">
    <property type="entry name" value="DUF936"/>
    <property type="match status" value="1"/>
</dbReference>
<evidence type="ECO:0000259" key="3">
    <source>
        <dbReference type="Pfam" id="PF21647"/>
    </source>
</evidence>
<dbReference type="InterPro" id="IPR049172">
    <property type="entry name" value="DUF6857_pln"/>
</dbReference>
<feature type="domain" description="DUF6857" evidence="3">
    <location>
        <begin position="306"/>
        <end position="571"/>
    </location>
</feature>
<feature type="compositionally biased region" description="Polar residues" evidence="1">
    <location>
        <begin position="434"/>
        <end position="443"/>
    </location>
</feature>
<feature type="region of interest" description="Disordered" evidence="1">
    <location>
        <begin position="399"/>
        <end position="420"/>
    </location>
</feature>
<dbReference type="AlphaFoldDB" id="A0A7J6VUD0"/>
<keyword evidence="5" id="KW-1185">Reference proteome</keyword>
<feature type="compositionally biased region" description="Basic and acidic residues" evidence="1">
    <location>
        <begin position="410"/>
        <end position="420"/>
    </location>
</feature>
<feature type="domain" description="DUF936" evidence="2">
    <location>
        <begin position="4"/>
        <end position="120"/>
    </location>
</feature>
<dbReference type="Proteomes" id="UP000554482">
    <property type="component" value="Unassembled WGS sequence"/>
</dbReference>
<comment type="caution">
    <text evidence="4">The sequence shown here is derived from an EMBL/GenBank/DDBJ whole genome shotgun (WGS) entry which is preliminary data.</text>
</comment>
<gene>
    <name evidence="4" type="ORF">FRX31_021703</name>
</gene>
<name>A0A7J6VUD0_THATH</name>
<dbReference type="Pfam" id="PF21647">
    <property type="entry name" value="DUF6857"/>
    <property type="match status" value="1"/>
</dbReference>
<dbReference type="InterPro" id="IPR048297">
    <property type="entry name" value="DUF936_dom_pln"/>
</dbReference>
<dbReference type="InterPro" id="IPR010341">
    <property type="entry name" value="DUF936_pln"/>
</dbReference>
<dbReference type="PANTHER" id="PTHR31928:SF6">
    <property type="entry name" value="DUF936 DOMAIN-CONTAINING PROTEIN"/>
    <property type="match status" value="1"/>
</dbReference>
<feature type="region of interest" description="Disordered" evidence="1">
    <location>
        <begin position="434"/>
        <end position="467"/>
    </location>
</feature>
<dbReference type="PANTHER" id="PTHR31928">
    <property type="entry name" value="EXPRESSED PROTEIN"/>
    <property type="match status" value="1"/>
</dbReference>
<evidence type="ECO:0000256" key="1">
    <source>
        <dbReference type="SAM" id="MobiDB-lite"/>
    </source>
</evidence>
<dbReference type="OrthoDB" id="1602505at2759"/>
<protein>
    <submittedName>
        <fullName evidence="4">Dicer-like protein</fullName>
    </submittedName>
</protein>
<evidence type="ECO:0000313" key="4">
    <source>
        <dbReference type="EMBL" id="KAF5188706.1"/>
    </source>
</evidence>
<proteinExistence type="predicted"/>
<sequence>MATLAPGILLKLLDSMNTGVKATGEHRNSLLQVTDIVPVDLDEKNLFPKHGFYIKVSDSSHSVYASLPDEQEDLVLSNRLQLGQFIYVDRLEPGSPVPVIKGTKTIPGRHPLVGTPEPLMGLRNKGEEAGKTYNLRQSIHRRGSWESHPNGNDVVSSPFVMKPLTLDLDHCTPMKERSTSLRMGVNFSVSPLIKGRTEKDGNSNSKCRASMGSGLFSKMIDFKGENLVRKSCMMTPSSTSKLPRSKSVCERAQRIPRSPFNHAEKKSTTPPPRLRNTGATSSVTVEGDVQNSPHSSVKQQSQFGNATKHSNNLATLPGKLSILGKEAIHNRDIAQKAALQALRDASATETLVRTLKTFSDLSKSANADAPAACFDKFLEFHSQIVQAITEMESIQAATASNDIPHTPVAKQKEPLKKQVEDESHILHELVDNSMEQNQHSELNASKRRSTLYKSVSAGTPERNDLKTNLGRNLRSTMNQKASDRKGALTPVGKFSLETVSENDENRKPISSSYSNTIKLGKLIETEAGNWFMDFLQEALEKGLKKPKGTAKDTRKISQALILKVINWVELEQTDASKRPVHPRATQVTRKLRIKAKNP</sequence>
<accession>A0A7J6VUD0</accession>
<reference evidence="4 5" key="1">
    <citation type="submission" date="2020-06" db="EMBL/GenBank/DDBJ databases">
        <title>Transcriptomic and genomic resources for Thalictrum thalictroides and T. hernandezii: Facilitating candidate gene discovery in an emerging model plant lineage.</title>
        <authorList>
            <person name="Arias T."/>
            <person name="Riano-Pachon D.M."/>
            <person name="Di Stilio V.S."/>
        </authorList>
    </citation>
    <scope>NUCLEOTIDE SEQUENCE [LARGE SCALE GENOMIC DNA]</scope>
    <source>
        <strain evidence="5">cv. WT478/WT964</strain>
        <tissue evidence="4">Leaves</tissue>
    </source>
</reference>
<evidence type="ECO:0000313" key="5">
    <source>
        <dbReference type="Proteomes" id="UP000554482"/>
    </source>
</evidence>